<comment type="subunit">
    <text evidence="9">LSm subunits form a heteromer with a doughnut shape.</text>
</comment>
<evidence type="ECO:0000313" key="12">
    <source>
        <dbReference type="EMBL" id="KAF5380490.1"/>
    </source>
</evidence>
<dbReference type="InterPro" id="IPR010920">
    <property type="entry name" value="LSM_dom_sf"/>
</dbReference>
<evidence type="ECO:0000256" key="1">
    <source>
        <dbReference type="ARBA" id="ARBA00004123"/>
    </source>
</evidence>
<dbReference type="InterPro" id="IPR027141">
    <property type="entry name" value="LSm4/Sm_D1/D3"/>
</dbReference>
<evidence type="ECO:0000256" key="10">
    <source>
        <dbReference type="SAM" id="MobiDB-lite"/>
    </source>
</evidence>
<comment type="caution">
    <text evidence="12">The sequence shown here is derived from an EMBL/GenBank/DDBJ whole genome shotgun (WGS) entry which is preliminary data.</text>
</comment>
<dbReference type="GO" id="GO:0000398">
    <property type="term" value="P:mRNA splicing, via spliceosome"/>
    <property type="evidence" value="ECO:0007669"/>
    <property type="project" value="InterPro"/>
</dbReference>
<dbReference type="Pfam" id="PF01423">
    <property type="entry name" value="LSM"/>
    <property type="match status" value="1"/>
</dbReference>
<dbReference type="GO" id="GO:0097525">
    <property type="term" value="C:spliceosomal snRNP complex"/>
    <property type="evidence" value="ECO:0007669"/>
    <property type="project" value="UniProtKB-ARBA"/>
</dbReference>
<feature type="compositionally biased region" description="Basic and acidic residues" evidence="10">
    <location>
        <begin position="82"/>
        <end position="91"/>
    </location>
</feature>
<evidence type="ECO:0000256" key="6">
    <source>
        <dbReference type="ARBA" id="ARBA00023187"/>
    </source>
</evidence>
<dbReference type="InterPro" id="IPR001163">
    <property type="entry name" value="Sm_dom_euk/arc"/>
</dbReference>
<feature type="region of interest" description="Disordered" evidence="10">
    <location>
        <begin position="82"/>
        <end position="130"/>
    </location>
</feature>
<comment type="subcellular location">
    <subcellularLocation>
        <location evidence="1 9">Nucleus</location>
    </subcellularLocation>
</comment>
<dbReference type="GO" id="GO:0003723">
    <property type="term" value="F:RNA binding"/>
    <property type="evidence" value="ECO:0007669"/>
    <property type="project" value="UniProtKB-KW"/>
</dbReference>
<dbReference type="InterPro" id="IPR034101">
    <property type="entry name" value="Lsm4"/>
</dbReference>
<name>A0A8H5HCG3_9AGAR</name>
<evidence type="ECO:0000256" key="3">
    <source>
        <dbReference type="ARBA" id="ARBA00022664"/>
    </source>
</evidence>
<evidence type="ECO:0000256" key="2">
    <source>
        <dbReference type="ARBA" id="ARBA00006850"/>
    </source>
</evidence>
<evidence type="ECO:0000256" key="8">
    <source>
        <dbReference type="ARBA" id="ARBA00023274"/>
    </source>
</evidence>
<dbReference type="AlphaFoldDB" id="A0A8H5HCG3"/>
<comment type="similarity">
    <text evidence="2 9">Belongs to the snRNP Sm proteins family.</text>
</comment>
<keyword evidence="4 9" id="KW-0747">Spliceosome</keyword>
<feature type="compositionally biased region" description="Gly residues" evidence="10">
    <location>
        <begin position="98"/>
        <end position="122"/>
    </location>
</feature>
<dbReference type="OrthoDB" id="747253at2759"/>
<dbReference type="Gene3D" id="2.30.30.100">
    <property type="match status" value="1"/>
</dbReference>
<evidence type="ECO:0000256" key="4">
    <source>
        <dbReference type="ARBA" id="ARBA00022728"/>
    </source>
</evidence>
<evidence type="ECO:0000256" key="7">
    <source>
        <dbReference type="ARBA" id="ARBA00023242"/>
    </source>
</evidence>
<keyword evidence="3 9" id="KW-0507">mRNA processing</keyword>
<keyword evidence="13" id="KW-1185">Reference proteome</keyword>
<reference evidence="12 13" key="1">
    <citation type="journal article" date="2020" name="ISME J.">
        <title>Uncovering the hidden diversity of litter-decomposition mechanisms in mushroom-forming fungi.</title>
        <authorList>
            <person name="Floudas D."/>
            <person name="Bentzer J."/>
            <person name="Ahren D."/>
            <person name="Johansson T."/>
            <person name="Persson P."/>
            <person name="Tunlid A."/>
        </authorList>
    </citation>
    <scope>NUCLEOTIDE SEQUENCE [LARGE SCALE GENOMIC DNA]</scope>
    <source>
        <strain evidence="12 13">CBS 661.87</strain>
    </source>
</reference>
<dbReference type="SMART" id="SM00651">
    <property type="entry name" value="Sm"/>
    <property type="match status" value="1"/>
</dbReference>
<comment type="function">
    <text evidence="9">Binds specifically to the 3'-terminal U-tract of U6 snRNA.</text>
</comment>
<accession>A0A8H5HCG3</accession>
<keyword evidence="8 9" id="KW-0687">Ribonucleoprotein</keyword>
<keyword evidence="6 9" id="KW-0508">mRNA splicing</keyword>
<dbReference type="GO" id="GO:0005681">
    <property type="term" value="C:spliceosomal complex"/>
    <property type="evidence" value="ECO:0007669"/>
    <property type="project" value="UniProtKB-UniRule"/>
</dbReference>
<evidence type="ECO:0000256" key="5">
    <source>
        <dbReference type="ARBA" id="ARBA00022884"/>
    </source>
</evidence>
<dbReference type="GO" id="GO:0000956">
    <property type="term" value="P:nuclear-transcribed mRNA catabolic process"/>
    <property type="evidence" value="ECO:0007669"/>
    <property type="project" value="UniProtKB-UniRule"/>
</dbReference>
<evidence type="ECO:0000313" key="13">
    <source>
        <dbReference type="Proteomes" id="UP000565441"/>
    </source>
</evidence>
<dbReference type="FunFam" id="2.30.30.100:FF:000024">
    <property type="entry name" value="U6 snRNA-associated Sm-like protein LSm4"/>
    <property type="match status" value="1"/>
</dbReference>
<protein>
    <recommendedName>
        <fullName evidence="9">LSM complex subunit LSM4</fullName>
    </recommendedName>
</protein>
<evidence type="ECO:0000259" key="11">
    <source>
        <dbReference type="PROSITE" id="PS52002"/>
    </source>
</evidence>
<sequence>MLPLSLLNAAQNKPMLVELKNGETFNGHLVNCDNFMNITLREVYQTTADGERFWKLKECYIRGSTIKYLRVPDTLLDAVKEEQNRARDAGRGARGAHVSGGRGGRGAPARGGRGGRGGPARGGRGRGRGT</sequence>
<keyword evidence="7 9" id="KW-0539">Nucleus</keyword>
<dbReference type="PROSITE" id="PS52002">
    <property type="entry name" value="SM"/>
    <property type="match status" value="1"/>
</dbReference>
<feature type="domain" description="Sm" evidence="11">
    <location>
        <begin position="2"/>
        <end position="75"/>
    </location>
</feature>
<dbReference type="Proteomes" id="UP000565441">
    <property type="component" value="Unassembled WGS sequence"/>
</dbReference>
<gene>
    <name evidence="9" type="primary">LSM4</name>
    <name evidence="12" type="ORF">D9615_004760</name>
</gene>
<dbReference type="PANTHER" id="PTHR23338">
    <property type="entry name" value="SMALL NUCLEAR RIBONUCLEOPROTEIN SM"/>
    <property type="match status" value="1"/>
</dbReference>
<dbReference type="EMBL" id="JAACJP010000013">
    <property type="protein sequence ID" value="KAF5380490.1"/>
    <property type="molecule type" value="Genomic_DNA"/>
</dbReference>
<dbReference type="CDD" id="cd01723">
    <property type="entry name" value="LSm4"/>
    <property type="match status" value="1"/>
</dbReference>
<dbReference type="SUPFAM" id="SSF50182">
    <property type="entry name" value="Sm-like ribonucleoproteins"/>
    <property type="match status" value="1"/>
</dbReference>
<proteinExistence type="inferred from homology"/>
<organism evidence="12 13">
    <name type="scientific">Tricholomella constricta</name>
    <dbReference type="NCBI Taxonomy" id="117010"/>
    <lineage>
        <taxon>Eukaryota</taxon>
        <taxon>Fungi</taxon>
        <taxon>Dikarya</taxon>
        <taxon>Basidiomycota</taxon>
        <taxon>Agaricomycotina</taxon>
        <taxon>Agaricomycetes</taxon>
        <taxon>Agaricomycetidae</taxon>
        <taxon>Agaricales</taxon>
        <taxon>Tricholomatineae</taxon>
        <taxon>Lyophyllaceae</taxon>
        <taxon>Tricholomella</taxon>
    </lineage>
</organism>
<dbReference type="InterPro" id="IPR047575">
    <property type="entry name" value="Sm"/>
</dbReference>
<keyword evidence="5 9" id="KW-0694">RNA-binding</keyword>
<evidence type="ECO:0000256" key="9">
    <source>
        <dbReference type="RuleBase" id="RU365049"/>
    </source>
</evidence>